<proteinExistence type="predicted"/>
<dbReference type="Proteomes" id="UP000005089">
    <property type="component" value="Unassembled WGS sequence"/>
</dbReference>
<evidence type="ECO:0000313" key="2">
    <source>
        <dbReference type="EMBL" id="EEO30773.1"/>
    </source>
</evidence>
<protein>
    <submittedName>
        <fullName evidence="2">Uncharacterized protein</fullName>
    </submittedName>
</protein>
<name>C3XC47_OXAFO</name>
<organism evidence="2 3">
    <name type="scientific">Oxalobacter formigenes OXCC13</name>
    <dbReference type="NCBI Taxonomy" id="556269"/>
    <lineage>
        <taxon>Bacteria</taxon>
        <taxon>Pseudomonadati</taxon>
        <taxon>Pseudomonadota</taxon>
        <taxon>Betaproteobacteria</taxon>
        <taxon>Burkholderiales</taxon>
        <taxon>Oxalobacteraceae</taxon>
        <taxon>Oxalobacter</taxon>
    </lineage>
</organism>
<dbReference type="AlphaFoldDB" id="C3XC47"/>
<sequence>MRKIRFALLMAAIGVSGIASAQVYYPNTTVTTTTTYIVEEIPASKITAELTDRDCPAGTTLIFDINDMNRAKCVQSWEAQRRMNNY</sequence>
<evidence type="ECO:0000256" key="1">
    <source>
        <dbReference type="SAM" id="SignalP"/>
    </source>
</evidence>
<feature type="signal peptide" evidence="1">
    <location>
        <begin position="1"/>
        <end position="21"/>
    </location>
</feature>
<dbReference type="GeneID" id="77134194"/>
<feature type="chain" id="PRO_5030167037" evidence="1">
    <location>
        <begin position="22"/>
        <end position="86"/>
    </location>
</feature>
<gene>
    <name evidence="2" type="ORF">OFBG_01801</name>
</gene>
<accession>C3XC47</accession>
<reference evidence="2 3" key="1">
    <citation type="submission" date="2009-02" db="EMBL/GenBank/DDBJ databases">
        <title>The Genome Sequence of Oxalobacter formigenes OXCC13.</title>
        <authorList>
            <consortium name="The Broad Institute Genome Sequencing Platform"/>
            <person name="Ward D."/>
            <person name="Young S.K."/>
            <person name="Kodira C.D."/>
            <person name="Zeng Q."/>
            <person name="Koehrsen M."/>
            <person name="Alvarado L."/>
            <person name="Berlin A."/>
            <person name="Borenstein D."/>
            <person name="Chen Z."/>
            <person name="Engels R."/>
            <person name="Freedman E."/>
            <person name="Gellesch M."/>
            <person name="Goldberg J."/>
            <person name="Griggs A."/>
            <person name="Gujja S."/>
            <person name="Heiman D."/>
            <person name="Hepburn T."/>
            <person name="Howarth C."/>
            <person name="Jen D."/>
            <person name="Larson L."/>
            <person name="Lewis B."/>
            <person name="Mehta T."/>
            <person name="Park D."/>
            <person name="Pearson M."/>
            <person name="Roberts A."/>
            <person name="Saif S."/>
            <person name="Shea T."/>
            <person name="Shenoy N."/>
            <person name="Sisk P."/>
            <person name="Stolte C."/>
            <person name="Sykes S."/>
            <person name="Walk T."/>
            <person name="White J."/>
            <person name="Yandava C."/>
            <person name="Allison M.J."/>
            <person name="Lander E."/>
            <person name="Nusbaum C."/>
            <person name="Galagan J."/>
            <person name="Birren B."/>
        </authorList>
    </citation>
    <scope>NUCLEOTIDE SEQUENCE [LARGE SCALE GENOMIC DNA]</scope>
    <source>
        <strain evidence="2 3">OXCC13</strain>
    </source>
</reference>
<evidence type="ECO:0000313" key="3">
    <source>
        <dbReference type="Proteomes" id="UP000005089"/>
    </source>
</evidence>
<dbReference type="RefSeq" id="WP_005882230.1">
    <property type="nucleotide sequence ID" value="NZ_CP019430.1"/>
</dbReference>
<keyword evidence="1" id="KW-0732">Signal</keyword>
<dbReference type="EMBL" id="GG658170">
    <property type="protein sequence ID" value="EEO30773.1"/>
    <property type="molecule type" value="Genomic_DNA"/>
</dbReference>
<dbReference type="OrthoDB" id="9908067at2"/>
<keyword evidence="3" id="KW-1185">Reference proteome</keyword>
<dbReference type="HOGENOM" id="CLU_2494927_0_0_4"/>